<sequence>MFLAGLAVVTGVVASAVAPGQRLGVGASLTVLGTAAVAGPRMYQKALETTN</sequence>
<keyword evidence="2" id="KW-1185">Reference proteome</keyword>
<organism evidence="1 2">
    <name type="scientific">Haloferax sulfurifontis ATCC BAA-897</name>
    <dbReference type="NCBI Taxonomy" id="662480"/>
    <lineage>
        <taxon>Archaea</taxon>
        <taxon>Methanobacteriati</taxon>
        <taxon>Methanobacteriota</taxon>
        <taxon>Stenosarchaea group</taxon>
        <taxon>Halobacteria</taxon>
        <taxon>Halobacteriales</taxon>
        <taxon>Haloferacaceae</taxon>
        <taxon>Haloferax</taxon>
    </lineage>
</organism>
<proteinExistence type="predicted"/>
<evidence type="ECO:0000313" key="1">
    <source>
        <dbReference type="EMBL" id="ELZ90251.1"/>
    </source>
</evidence>
<dbReference type="AlphaFoldDB" id="M0I0L1"/>
<dbReference type="PATRIC" id="fig|662480.6.peg.2641"/>
<protein>
    <submittedName>
        <fullName evidence="1">Uncharacterized protein</fullName>
    </submittedName>
</protein>
<gene>
    <name evidence="1" type="ORF">C441_13265</name>
</gene>
<accession>M0I0L1</accession>
<dbReference type="EMBL" id="AOLM01000022">
    <property type="protein sequence ID" value="ELZ90251.1"/>
    <property type="molecule type" value="Genomic_DNA"/>
</dbReference>
<comment type="caution">
    <text evidence="1">The sequence shown here is derived from an EMBL/GenBank/DDBJ whole genome shotgun (WGS) entry which is preliminary data.</text>
</comment>
<dbReference type="Proteomes" id="UP000011508">
    <property type="component" value="Unassembled WGS sequence"/>
</dbReference>
<name>M0I0L1_9EURY</name>
<evidence type="ECO:0000313" key="2">
    <source>
        <dbReference type="Proteomes" id="UP000011508"/>
    </source>
</evidence>
<reference evidence="1 2" key="1">
    <citation type="journal article" date="2014" name="PLoS Genet.">
        <title>Phylogenetically driven sequencing of extremely halophilic archaea reveals strategies for static and dynamic osmo-response.</title>
        <authorList>
            <person name="Becker E.A."/>
            <person name="Seitzer P.M."/>
            <person name="Tritt A."/>
            <person name="Larsen D."/>
            <person name="Krusor M."/>
            <person name="Yao A.I."/>
            <person name="Wu D."/>
            <person name="Madern D."/>
            <person name="Eisen J.A."/>
            <person name="Darling A.E."/>
            <person name="Facciotti M.T."/>
        </authorList>
    </citation>
    <scope>NUCLEOTIDE SEQUENCE [LARGE SCALE GENOMIC DNA]</scope>
    <source>
        <strain evidence="1 2">ATCC BAA-897</strain>
    </source>
</reference>